<dbReference type="PANTHER" id="PTHR31734">
    <property type="entry name" value="AUXIN-RESPONSIVE PROTEIN IAA17"/>
    <property type="match status" value="1"/>
</dbReference>
<evidence type="ECO:0000256" key="1">
    <source>
        <dbReference type="ARBA" id="ARBA00004123"/>
    </source>
</evidence>
<dbReference type="InterPro" id="IPR000612">
    <property type="entry name" value="PMP3"/>
</dbReference>
<reference evidence="16 17" key="1">
    <citation type="journal article" date="2024" name="G3 (Bethesda)">
        <title>Genome assembly of Hibiscus sabdariffa L. provides insights into metabolisms of medicinal natural products.</title>
        <authorList>
            <person name="Kim T."/>
        </authorList>
    </citation>
    <scope>NUCLEOTIDE SEQUENCE [LARGE SCALE GENOMIC DNA]</scope>
    <source>
        <strain evidence="16">TK-2024</strain>
        <tissue evidence="16">Old leaves</tissue>
    </source>
</reference>
<evidence type="ECO:0000256" key="14">
    <source>
        <dbReference type="SAM" id="Phobius"/>
    </source>
</evidence>
<dbReference type="Proteomes" id="UP001472677">
    <property type="component" value="Unassembled WGS sequence"/>
</dbReference>
<accession>A0ABR2AAA0</accession>
<keyword evidence="11 13" id="KW-0539">Nucleus</keyword>
<keyword evidence="8 13" id="KW-0805">Transcription regulation</keyword>
<dbReference type="PROSITE" id="PS01309">
    <property type="entry name" value="UPF0057"/>
    <property type="match status" value="1"/>
</dbReference>
<dbReference type="InterPro" id="IPR033389">
    <property type="entry name" value="AUX/IAA_dom"/>
</dbReference>
<dbReference type="Pfam" id="PF02309">
    <property type="entry name" value="AUX_IAA"/>
    <property type="match status" value="1"/>
</dbReference>
<evidence type="ECO:0000256" key="3">
    <source>
        <dbReference type="ARBA" id="ARBA00006728"/>
    </source>
</evidence>
<name>A0ABR2AAA0_9ROSI</name>
<evidence type="ECO:0000259" key="15">
    <source>
        <dbReference type="PROSITE" id="PS51745"/>
    </source>
</evidence>
<comment type="subcellular location">
    <subcellularLocation>
        <location evidence="2">Membrane</location>
    </subcellularLocation>
    <subcellularLocation>
        <location evidence="1 13">Nucleus</location>
    </subcellularLocation>
</comment>
<protein>
    <recommendedName>
        <fullName evidence="13">Auxin-responsive protein</fullName>
    </recommendedName>
</protein>
<evidence type="ECO:0000256" key="7">
    <source>
        <dbReference type="ARBA" id="ARBA00022989"/>
    </source>
</evidence>
<evidence type="ECO:0000256" key="8">
    <source>
        <dbReference type="ARBA" id="ARBA00023015"/>
    </source>
</evidence>
<keyword evidence="5 13" id="KW-0678">Repressor</keyword>
<feature type="domain" description="PB1" evidence="15">
    <location>
        <begin position="74"/>
        <end position="174"/>
    </location>
</feature>
<comment type="caution">
    <text evidence="16">The sequence shown here is derived from an EMBL/GenBank/DDBJ whole genome shotgun (WGS) entry which is preliminary data.</text>
</comment>
<keyword evidence="12 13" id="KW-0927">Auxin signaling pathway</keyword>
<comment type="similarity">
    <text evidence="3 13">Belongs to the Aux/IAA family.</text>
</comment>
<dbReference type="InterPro" id="IPR053793">
    <property type="entry name" value="PB1-like"/>
</dbReference>
<dbReference type="PANTHER" id="PTHR31734:SF94">
    <property type="entry name" value="AUXIN-RESPONSIVE PROTEIN IAA30"/>
    <property type="match status" value="1"/>
</dbReference>
<dbReference type="Pfam" id="PF01679">
    <property type="entry name" value="Pmp3"/>
    <property type="match status" value="1"/>
</dbReference>
<gene>
    <name evidence="16" type="ORF">V6N12_055769</name>
</gene>
<comment type="similarity">
    <text evidence="4">Belongs to the UPF0057 (PMP3) family.</text>
</comment>
<comment type="subunit">
    <text evidence="13">Homodimers and heterodimers.</text>
</comment>
<evidence type="ECO:0000313" key="16">
    <source>
        <dbReference type="EMBL" id="KAK8489925.1"/>
    </source>
</evidence>
<evidence type="ECO:0000256" key="6">
    <source>
        <dbReference type="ARBA" id="ARBA00022692"/>
    </source>
</evidence>
<evidence type="ECO:0000256" key="4">
    <source>
        <dbReference type="ARBA" id="ARBA00009530"/>
    </source>
</evidence>
<evidence type="ECO:0000256" key="13">
    <source>
        <dbReference type="RuleBase" id="RU004549"/>
    </source>
</evidence>
<keyword evidence="17" id="KW-1185">Reference proteome</keyword>
<dbReference type="InterPro" id="IPR003311">
    <property type="entry name" value="AUX_IAA"/>
</dbReference>
<keyword evidence="9 14" id="KW-0472">Membrane</keyword>
<dbReference type="SUPFAM" id="SSF54277">
    <property type="entry name" value="CAD &amp; PB1 domains"/>
    <property type="match status" value="1"/>
</dbReference>
<evidence type="ECO:0000256" key="12">
    <source>
        <dbReference type="ARBA" id="ARBA00023294"/>
    </source>
</evidence>
<evidence type="ECO:0000256" key="11">
    <source>
        <dbReference type="ARBA" id="ARBA00023242"/>
    </source>
</evidence>
<organism evidence="16 17">
    <name type="scientific">Hibiscus sabdariffa</name>
    <name type="common">roselle</name>
    <dbReference type="NCBI Taxonomy" id="183260"/>
    <lineage>
        <taxon>Eukaryota</taxon>
        <taxon>Viridiplantae</taxon>
        <taxon>Streptophyta</taxon>
        <taxon>Embryophyta</taxon>
        <taxon>Tracheophyta</taxon>
        <taxon>Spermatophyta</taxon>
        <taxon>Magnoliopsida</taxon>
        <taxon>eudicotyledons</taxon>
        <taxon>Gunneridae</taxon>
        <taxon>Pentapetalae</taxon>
        <taxon>rosids</taxon>
        <taxon>malvids</taxon>
        <taxon>Malvales</taxon>
        <taxon>Malvaceae</taxon>
        <taxon>Malvoideae</taxon>
        <taxon>Hibiscus</taxon>
    </lineage>
</organism>
<evidence type="ECO:0000256" key="10">
    <source>
        <dbReference type="ARBA" id="ARBA00023163"/>
    </source>
</evidence>
<keyword evidence="7 14" id="KW-1133">Transmembrane helix</keyword>
<dbReference type="PROSITE" id="PS51745">
    <property type="entry name" value="PB1"/>
    <property type="match status" value="1"/>
</dbReference>
<comment type="function">
    <text evidence="13">Aux/IAA proteins are short-lived transcriptional factors that function as repressors of early auxin response genes at low auxin concentrations.</text>
</comment>
<dbReference type="EMBL" id="JBBPBM010000883">
    <property type="protein sequence ID" value="KAK8489925.1"/>
    <property type="molecule type" value="Genomic_DNA"/>
</dbReference>
<evidence type="ECO:0000313" key="17">
    <source>
        <dbReference type="Proteomes" id="UP001472677"/>
    </source>
</evidence>
<sequence>MGRAASASSSPSSSFESSSNNHLGFSTTAAASSMDFGTDLRLGLSISTSPTYAREQPMLRQVFGEEENECNSATFFVKVYMEGIPIGRKLDLLAHDNYCDLLRTLQHMFNTNIIWAEAEVDGDRYEKYHVLTYEDKEGDWMMVGDVPWDCKNTSGHGKEEKKEAECLDILLAIFVPPAGIYKKEGCTDRFWVNVVLTVLGIAPGSIHAVISISSN</sequence>
<keyword evidence="6 14" id="KW-0812">Transmembrane</keyword>
<keyword evidence="10 13" id="KW-0804">Transcription</keyword>
<evidence type="ECO:0000256" key="2">
    <source>
        <dbReference type="ARBA" id="ARBA00004370"/>
    </source>
</evidence>
<feature type="transmembrane region" description="Helical" evidence="14">
    <location>
        <begin position="190"/>
        <end position="210"/>
    </location>
</feature>
<evidence type="ECO:0000256" key="9">
    <source>
        <dbReference type="ARBA" id="ARBA00023136"/>
    </source>
</evidence>
<evidence type="ECO:0000256" key="5">
    <source>
        <dbReference type="ARBA" id="ARBA00022491"/>
    </source>
</evidence>
<proteinExistence type="inferred from homology"/>
<dbReference type="Gene3D" id="3.10.20.90">
    <property type="entry name" value="Phosphatidylinositol 3-kinase Catalytic Subunit, Chain A, domain 1"/>
    <property type="match status" value="1"/>
</dbReference>